<protein>
    <recommendedName>
        <fullName evidence="5">Secreted protein</fullName>
    </recommendedName>
</protein>
<feature type="transmembrane region" description="Helical" evidence="2">
    <location>
        <begin position="6"/>
        <end position="28"/>
    </location>
</feature>
<sequence length="74" mass="8199">MWQLVVLLYWQTLPVVPCCVLLVGALYFEGLHRKRSSLVRRIEPEGAAGSTSSSQQPHRFAESFSSLSSSSGIF</sequence>
<evidence type="ECO:0000256" key="2">
    <source>
        <dbReference type="SAM" id="Phobius"/>
    </source>
</evidence>
<dbReference type="Proteomes" id="UP001469553">
    <property type="component" value="Unassembled WGS sequence"/>
</dbReference>
<name>A0ABV0Z3X3_9TELE</name>
<accession>A0ABV0Z3X3</accession>
<keyword evidence="4" id="KW-1185">Reference proteome</keyword>
<reference evidence="3 4" key="1">
    <citation type="submission" date="2021-06" db="EMBL/GenBank/DDBJ databases">
        <authorList>
            <person name="Palmer J.M."/>
        </authorList>
    </citation>
    <scope>NUCLEOTIDE SEQUENCE [LARGE SCALE GENOMIC DNA]</scope>
    <source>
        <strain evidence="3 4">AS_MEX2019</strain>
        <tissue evidence="3">Muscle</tissue>
    </source>
</reference>
<feature type="region of interest" description="Disordered" evidence="1">
    <location>
        <begin position="44"/>
        <end position="74"/>
    </location>
</feature>
<gene>
    <name evidence="3" type="ORF">AMECASPLE_028254</name>
</gene>
<dbReference type="EMBL" id="JAHRIP010050113">
    <property type="protein sequence ID" value="MEQ2300681.1"/>
    <property type="molecule type" value="Genomic_DNA"/>
</dbReference>
<proteinExistence type="predicted"/>
<organism evidence="3 4">
    <name type="scientific">Ameca splendens</name>
    <dbReference type="NCBI Taxonomy" id="208324"/>
    <lineage>
        <taxon>Eukaryota</taxon>
        <taxon>Metazoa</taxon>
        <taxon>Chordata</taxon>
        <taxon>Craniata</taxon>
        <taxon>Vertebrata</taxon>
        <taxon>Euteleostomi</taxon>
        <taxon>Actinopterygii</taxon>
        <taxon>Neopterygii</taxon>
        <taxon>Teleostei</taxon>
        <taxon>Neoteleostei</taxon>
        <taxon>Acanthomorphata</taxon>
        <taxon>Ovalentaria</taxon>
        <taxon>Atherinomorphae</taxon>
        <taxon>Cyprinodontiformes</taxon>
        <taxon>Goodeidae</taxon>
        <taxon>Ameca</taxon>
    </lineage>
</organism>
<evidence type="ECO:0008006" key="5">
    <source>
        <dbReference type="Google" id="ProtNLM"/>
    </source>
</evidence>
<feature type="compositionally biased region" description="Low complexity" evidence="1">
    <location>
        <begin position="63"/>
        <end position="74"/>
    </location>
</feature>
<evidence type="ECO:0000313" key="4">
    <source>
        <dbReference type="Proteomes" id="UP001469553"/>
    </source>
</evidence>
<keyword evidence="2" id="KW-1133">Transmembrane helix</keyword>
<keyword evidence="2" id="KW-0812">Transmembrane</keyword>
<comment type="caution">
    <text evidence="3">The sequence shown here is derived from an EMBL/GenBank/DDBJ whole genome shotgun (WGS) entry which is preliminary data.</text>
</comment>
<evidence type="ECO:0000256" key="1">
    <source>
        <dbReference type="SAM" id="MobiDB-lite"/>
    </source>
</evidence>
<keyword evidence="2" id="KW-0472">Membrane</keyword>
<evidence type="ECO:0000313" key="3">
    <source>
        <dbReference type="EMBL" id="MEQ2300681.1"/>
    </source>
</evidence>